<keyword evidence="7" id="KW-1185">Reference proteome</keyword>
<dbReference type="EMBL" id="CP036298">
    <property type="protein sequence ID" value="QDV27204.1"/>
    <property type="molecule type" value="Genomic_DNA"/>
</dbReference>
<evidence type="ECO:0000256" key="1">
    <source>
        <dbReference type="ARBA" id="ARBA00022723"/>
    </source>
</evidence>
<sequence length="1245" mass="138024">MGPGELQWKPACRATYPSAPTCLAPFLPGQLIEPQMLAYTSCRRLLGLLVLILTPSSVLAADSSQIALEARAILSNRCFACHGPDAAERQGGFRLDARESYLGEADSGELPIVPGEPDRSEALRRMLSAEDSERMPPADFGSGLTPVETDIIRQWIADGAELPEHWSFVPPKRPSLPLASQHATSDHEHSWTESAIDRFVLVEQEKHGLAPSPRAGRGELLRRLSLDLIGLPPTVDQIDAFEQDPLPGAYQRQVERLLASPAYGEHWARKWLDLARYADSAGYADDPPRTIWAYRDWVIDALNGNMSIEEFTVKQLAGDLLDHPTQADLVATAFHRNTMTNSEGGTNDEEFRNAAIVDRVNTTMAVWMGVTMACAQCHTHKYDPFLHDEYFQLFAIFNQTADADRRDEKPVIELFTRDQLFAREAWDARLEEIDRQLHQVPKVVHSEMKQWEEEWTEPHWTTLRPLAFDSQAGAAARELDGNILSAQLAEGQATDAEKGDVYSVELQLPSAWVGQTLRSLQLAVLPDPLRDGAVGLTKHGNFVVTKISASLLPGNTLDRVREAELGTLLPSARSIAAATSRVPARFVRVELPGKSRLLSLAELQVWSFDKNIALQGTASQSSTDYAGDASRAIDGDTDGDYNQNSTTHTKTSDAPWWEVDLGSPQAIDRVVVWNRTDSNLQSRLNGAVISLLDESRQVLTRETLREAPQLSQELVFERSTPLAFSRATADYEQTDFPASAVIDGSGKSGWGIGGRSQAEHALTLLLDRPLSITEPGRLRIEIRQESGYGQHQLGRFRVAASIDPAVDRWTAVPENLRYIVKQPSAQRSLEDQQAWSLFFNQNLAAATESLRAERLELELQLKELKPETSVPVQRAVPGADSRETFVQIRGNYKSLGNRVEPGTPAIFHPLPDSTGPPDRLALAKWLVDRRNPLTARVWANRLWESLFGLGIVRSSEEFGAQGDAPTHPQLLDWLAVELMDNGWDQKDLLRQIVSSQTYQQTSRVTPQVLLQDKDNEWLARGPRVRLSAEMVRDQSLQLADLLSQQMYGPPVRPPQPNLGLKAAFGGDTDWQTSDGGDRYRRGLYTTWRRSNPYPSMATFDAPSREVCTLRRDSTNTPLQALVTLNDPAFVEAAQSLARQVVLAAGDGHAAVPESERYEEGDSDSRRLARVFRRCTSRTITDRESHVLLALLTDARAGLVQDQTAAEKLATDPLGPAPDGADVVELAAWTAVCNVLLNLDEVLMKR</sequence>
<evidence type="ECO:0000259" key="5">
    <source>
        <dbReference type="SMART" id="SM00607"/>
    </source>
</evidence>
<dbReference type="GO" id="GO:0009055">
    <property type="term" value="F:electron transfer activity"/>
    <property type="evidence" value="ECO:0007669"/>
    <property type="project" value="InterPro"/>
</dbReference>
<dbReference type="PANTHER" id="PTHR35889:SF3">
    <property type="entry name" value="F-BOX DOMAIN-CONTAINING PROTEIN"/>
    <property type="match status" value="1"/>
</dbReference>
<dbReference type="GO" id="GO:0046872">
    <property type="term" value="F:metal ion binding"/>
    <property type="evidence" value="ECO:0007669"/>
    <property type="project" value="UniProtKB-KW"/>
</dbReference>
<feature type="domain" description="Fucolectin tachylectin-4 pentraxin-1" evidence="5">
    <location>
        <begin position="609"/>
        <end position="739"/>
    </location>
</feature>
<feature type="region of interest" description="Disordered" evidence="4">
    <location>
        <begin position="619"/>
        <end position="651"/>
    </location>
</feature>
<evidence type="ECO:0000256" key="2">
    <source>
        <dbReference type="ARBA" id="ARBA00022837"/>
    </source>
</evidence>
<gene>
    <name evidence="6" type="ORF">Q31a_55920</name>
</gene>
<dbReference type="InterPro" id="IPR036909">
    <property type="entry name" value="Cyt_c-like_dom_sf"/>
</dbReference>
<keyword evidence="1" id="KW-0479">Metal-binding</keyword>
<dbReference type="Pfam" id="PF07587">
    <property type="entry name" value="PSD1"/>
    <property type="match status" value="1"/>
</dbReference>
<name>A0A518GF27_9BACT</name>
<dbReference type="Pfam" id="PF07583">
    <property type="entry name" value="PSCyt2"/>
    <property type="match status" value="1"/>
</dbReference>
<dbReference type="InterPro" id="IPR022655">
    <property type="entry name" value="DUF1553"/>
</dbReference>
<dbReference type="KEGG" id="ahel:Q31a_55920"/>
<dbReference type="InterPro" id="IPR011444">
    <property type="entry name" value="DUF1549"/>
</dbReference>
<evidence type="ECO:0000256" key="3">
    <source>
        <dbReference type="ARBA" id="ARBA00023157"/>
    </source>
</evidence>
<keyword evidence="2" id="KW-0106">Calcium</keyword>
<dbReference type="GO" id="GO:0020037">
    <property type="term" value="F:heme binding"/>
    <property type="evidence" value="ECO:0007669"/>
    <property type="project" value="InterPro"/>
</dbReference>
<organism evidence="6 7">
    <name type="scientific">Aureliella helgolandensis</name>
    <dbReference type="NCBI Taxonomy" id="2527968"/>
    <lineage>
        <taxon>Bacteria</taxon>
        <taxon>Pseudomonadati</taxon>
        <taxon>Planctomycetota</taxon>
        <taxon>Planctomycetia</taxon>
        <taxon>Pirellulales</taxon>
        <taxon>Pirellulaceae</taxon>
        <taxon>Aureliella</taxon>
    </lineage>
</organism>
<dbReference type="InterPro" id="IPR011429">
    <property type="entry name" value="Cyt_c_Planctomycete-type"/>
</dbReference>
<dbReference type="InterPro" id="IPR008979">
    <property type="entry name" value="Galactose-bd-like_sf"/>
</dbReference>
<dbReference type="Proteomes" id="UP000318017">
    <property type="component" value="Chromosome"/>
</dbReference>
<reference evidence="6 7" key="1">
    <citation type="submission" date="2019-02" db="EMBL/GenBank/DDBJ databases">
        <title>Deep-cultivation of Planctomycetes and their phenomic and genomic characterization uncovers novel biology.</title>
        <authorList>
            <person name="Wiegand S."/>
            <person name="Jogler M."/>
            <person name="Boedeker C."/>
            <person name="Pinto D."/>
            <person name="Vollmers J."/>
            <person name="Rivas-Marin E."/>
            <person name="Kohn T."/>
            <person name="Peeters S.H."/>
            <person name="Heuer A."/>
            <person name="Rast P."/>
            <person name="Oberbeckmann S."/>
            <person name="Bunk B."/>
            <person name="Jeske O."/>
            <person name="Meyerdierks A."/>
            <person name="Storesund J.E."/>
            <person name="Kallscheuer N."/>
            <person name="Luecker S."/>
            <person name="Lage O.M."/>
            <person name="Pohl T."/>
            <person name="Merkel B.J."/>
            <person name="Hornburger P."/>
            <person name="Mueller R.-W."/>
            <person name="Bruemmer F."/>
            <person name="Labrenz M."/>
            <person name="Spormann A.M."/>
            <person name="Op den Camp H."/>
            <person name="Overmann J."/>
            <person name="Amann R."/>
            <person name="Jetten M.S.M."/>
            <person name="Mascher T."/>
            <person name="Medema M.H."/>
            <person name="Devos D.P."/>
            <person name="Kaster A.-K."/>
            <person name="Ovreas L."/>
            <person name="Rohde M."/>
            <person name="Galperin M.Y."/>
            <person name="Jogler C."/>
        </authorList>
    </citation>
    <scope>NUCLEOTIDE SEQUENCE [LARGE SCALE GENOMIC DNA]</scope>
    <source>
        <strain evidence="6 7">Q31a</strain>
    </source>
</reference>
<dbReference type="Pfam" id="PF22633">
    <property type="entry name" value="F5_F8_type_C_2"/>
    <property type="match status" value="1"/>
</dbReference>
<proteinExistence type="predicted"/>
<evidence type="ECO:0000313" key="7">
    <source>
        <dbReference type="Proteomes" id="UP000318017"/>
    </source>
</evidence>
<evidence type="ECO:0000256" key="4">
    <source>
        <dbReference type="SAM" id="MobiDB-lite"/>
    </source>
</evidence>
<dbReference type="Pfam" id="PF07635">
    <property type="entry name" value="PSCyt1"/>
    <property type="match status" value="1"/>
</dbReference>
<dbReference type="PANTHER" id="PTHR35889">
    <property type="entry name" value="CYCLOINULO-OLIGOSACCHARIDE FRUCTANOTRANSFERASE-RELATED"/>
    <property type="match status" value="1"/>
</dbReference>
<dbReference type="SUPFAM" id="SSF46626">
    <property type="entry name" value="Cytochrome c"/>
    <property type="match status" value="1"/>
</dbReference>
<keyword evidence="3" id="KW-1015">Disulfide bond</keyword>
<dbReference type="InterPro" id="IPR006585">
    <property type="entry name" value="FTP1"/>
</dbReference>
<protein>
    <submittedName>
        <fullName evidence="6">Planctomycete cytochrome C</fullName>
    </submittedName>
</protein>
<evidence type="ECO:0000313" key="6">
    <source>
        <dbReference type="EMBL" id="QDV27204.1"/>
    </source>
</evidence>
<accession>A0A518GF27</accession>
<dbReference type="SMART" id="SM00607">
    <property type="entry name" value="FTP"/>
    <property type="match status" value="1"/>
</dbReference>
<dbReference type="SUPFAM" id="SSF49785">
    <property type="entry name" value="Galactose-binding domain-like"/>
    <property type="match status" value="1"/>
</dbReference>
<feature type="compositionally biased region" description="Polar residues" evidence="4">
    <location>
        <begin position="640"/>
        <end position="649"/>
    </location>
</feature>
<dbReference type="AlphaFoldDB" id="A0A518GF27"/>
<dbReference type="Gene3D" id="2.60.120.260">
    <property type="entry name" value="Galactose-binding domain-like"/>
    <property type="match status" value="1"/>
</dbReference>